<dbReference type="EMBL" id="JAINUF010000021">
    <property type="protein sequence ID" value="KAJ8335302.1"/>
    <property type="molecule type" value="Genomic_DNA"/>
</dbReference>
<evidence type="ECO:0000313" key="2">
    <source>
        <dbReference type="EMBL" id="KAJ8335302.1"/>
    </source>
</evidence>
<keyword evidence="3" id="KW-1185">Reference proteome</keyword>
<organism evidence="2 3">
    <name type="scientific">Synaphobranchus kaupii</name>
    <name type="common">Kaup's arrowtooth eel</name>
    <dbReference type="NCBI Taxonomy" id="118154"/>
    <lineage>
        <taxon>Eukaryota</taxon>
        <taxon>Metazoa</taxon>
        <taxon>Chordata</taxon>
        <taxon>Craniata</taxon>
        <taxon>Vertebrata</taxon>
        <taxon>Euteleostomi</taxon>
        <taxon>Actinopterygii</taxon>
        <taxon>Neopterygii</taxon>
        <taxon>Teleostei</taxon>
        <taxon>Anguilliformes</taxon>
        <taxon>Synaphobranchidae</taxon>
        <taxon>Synaphobranchus</taxon>
    </lineage>
</organism>
<evidence type="ECO:0000313" key="3">
    <source>
        <dbReference type="Proteomes" id="UP001152622"/>
    </source>
</evidence>
<gene>
    <name evidence="2" type="ORF">SKAU_G00409410</name>
</gene>
<reference evidence="2" key="1">
    <citation type="journal article" date="2023" name="Science">
        <title>Genome structures resolve the early diversification of teleost fishes.</title>
        <authorList>
            <person name="Parey E."/>
            <person name="Louis A."/>
            <person name="Montfort J."/>
            <person name="Bouchez O."/>
            <person name="Roques C."/>
            <person name="Iampietro C."/>
            <person name="Lluch J."/>
            <person name="Castinel A."/>
            <person name="Donnadieu C."/>
            <person name="Desvignes T."/>
            <person name="Floi Bucao C."/>
            <person name="Jouanno E."/>
            <person name="Wen M."/>
            <person name="Mejri S."/>
            <person name="Dirks R."/>
            <person name="Jansen H."/>
            <person name="Henkel C."/>
            <person name="Chen W.J."/>
            <person name="Zahm M."/>
            <person name="Cabau C."/>
            <person name="Klopp C."/>
            <person name="Thompson A.W."/>
            <person name="Robinson-Rechavi M."/>
            <person name="Braasch I."/>
            <person name="Lecointre G."/>
            <person name="Bobe J."/>
            <person name="Postlethwait J.H."/>
            <person name="Berthelot C."/>
            <person name="Roest Crollius H."/>
            <person name="Guiguen Y."/>
        </authorList>
    </citation>
    <scope>NUCLEOTIDE SEQUENCE</scope>
    <source>
        <strain evidence="2">WJC10195</strain>
    </source>
</reference>
<feature type="region of interest" description="Disordered" evidence="1">
    <location>
        <begin position="120"/>
        <end position="152"/>
    </location>
</feature>
<protein>
    <submittedName>
        <fullName evidence="2">Uncharacterized protein</fullName>
    </submittedName>
</protein>
<proteinExistence type="predicted"/>
<accession>A0A9Q1EAQ7</accession>
<dbReference type="Proteomes" id="UP001152622">
    <property type="component" value="Chromosome 21"/>
</dbReference>
<name>A0A9Q1EAQ7_SYNKA</name>
<dbReference type="AlphaFoldDB" id="A0A9Q1EAQ7"/>
<evidence type="ECO:0000256" key="1">
    <source>
        <dbReference type="SAM" id="MobiDB-lite"/>
    </source>
</evidence>
<sequence>MFPCTPAQYWDVLPGCPLQTPVPACCDCVGDERDFAKETGLDPSAATQERRWDIPRPRPAAPCPALILPPELNGAVTVSQRAGVTADKAADYPEITAARMRAGVCRFLVLYPTSHEQVGGVSGQQMFEGPVGSTEGRVAEHQASEGPKQHLK</sequence>
<comment type="caution">
    <text evidence="2">The sequence shown here is derived from an EMBL/GenBank/DDBJ whole genome shotgun (WGS) entry which is preliminary data.</text>
</comment>